<keyword evidence="1" id="KW-1133">Transmembrane helix</keyword>
<feature type="transmembrane region" description="Helical" evidence="1">
    <location>
        <begin position="7"/>
        <end position="25"/>
    </location>
</feature>
<dbReference type="PANTHER" id="PTHR37309:SF1">
    <property type="entry name" value="SLR0284 PROTEIN"/>
    <property type="match status" value="1"/>
</dbReference>
<dbReference type="PANTHER" id="PTHR37309">
    <property type="entry name" value="SLR0284 PROTEIN"/>
    <property type="match status" value="1"/>
</dbReference>
<dbReference type="STRING" id="1801990.A2V69_02280"/>
<dbReference type="Proteomes" id="UP000177810">
    <property type="component" value="Unassembled WGS sequence"/>
</dbReference>
<gene>
    <name evidence="2" type="ORF">A2V69_02280</name>
</gene>
<evidence type="ECO:0000256" key="1">
    <source>
        <dbReference type="SAM" id="Phobius"/>
    </source>
</evidence>
<keyword evidence="1" id="KW-0472">Membrane</keyword>
<comment type="caution">
    <text evidence="2">The sequence shown here is derived from an EMBL/GenBank/DDBJ whole genome shotgun (WGS) entry which is preliminary data.</text>
</comment>
<dbReference type="EMBL" id="MHMT01000019">
    <property type="protein sequence ID" value="OGZ32424.1"/>
    <property type="molecule type" value="Genomic_DNA"/>
</dbReference>
<protein>
    <recommendedName>
        <fullName evidence="4">Phage holin family protein</fullName>
    </recommendedName>
</protein>
<evidence type="ECO:0008006" key="4">
    <source>
        <dbReference type="Google" id="ProtNLM"/>
    </source>
</evidence>
<dbReference type="InterPro" id="IPR007165">
    <property type="entry name" value="Phage_holin_4_2"/>
</dbReference>
<sequence>MRWFLKLILQILANAVGIFAAAYFINDIKFTGDWIDYLIVGAILAVANLIIRPVLKIITAPLIFITLGLFIIVINAVILFGVDWFVQALQITSLFGYLLGSIIISIINGVILGLFKKKKPAL</sequence>
<accession>A0A1G2F2V7</accession>
<proteinExistence type="predicted"/>
<reference evidence="2 3" key="1">
    <citation type="journal article" date="2016" name="Nat. Commun.">
        <title>Thousands of microbial genomes shed light on interconnected biogeochemical processes in an aquifer system.</title>
        <authorList>
            <person name="Anantharaman K."/>
            <person name="Brown C.T."/>
            <person name="Hug L.A."/>
            <person name="Sharon I."/>
            <person name="Castelle C.J."/>
            <person name="Probst A.J."/>
            <person name="Thomas B.C."/>
            <person name="Singh A."/>
            <person name="Wilkins M.J."/>
            <person name="Karaoz U."/>
            <person name="Brodie E.L."/>
            <person name="Williams K.H."/>
            <person name="Hubbard S.S."/>
            <person name="Banfield J.F."/>
        </authorList>
    </citation>
    <scope>NUCLEOTIDE SEQUENCE [LARGE SCALE GENOMIC DNA]</scope>
</reference>
<feature type="transmembrane region" description="Helical" evidence="1">
    <location>
        <begin position="62"/>
        <end position="82"/>
    </location>
</feature>
<feature type="transmembrane region" description="Helical" evidence="1">
    <location>
        <begin position="37"/>
        <end position="55"/>
    </location>
</feature>
<feature type="transmembrane region" description="Helical" evidence="1">
    <location>
        <begin position="94"/>
        <end position="115"/>
    </location>
</feature>
<dbReference type="AlphaFoldDB" id="A0A1G2F2V7"/>
<organism evidence="2 3">
    <name type="scientific">Candidatus Portnoybacteria bacterium RBG_13_40_8</name>
    <dbReference type="NCBI Taxonomy" id="1801990"/>
    <lineage>
        <taxon>Bacteria</taxon>
        <taxon>Candidatus Portnoyibacteriota</taxon>
    </lineage>
</organism>
<dbReference type="Pfam" id="PF04020">
    <property type="entry name" value="Phage_holin_4_2"/>
    <property type="match status" value="1"/>
</dbReference>
<evidence type="ECO:0000313" key="2">
    <source>
        <dbReference type="EMBL" id="OGZ32424.1"/>
    </source>
</evidence>
<evidence type="ECO:0000313" key="3">
    <source>
        <dbReference type="Proteomes" id="UP000177810"/>
    </source>
</evidence>
<keyword evidence="1" id="KW-0812">Transmembrane</keyword>
<name>A0A1G2F2V7_9BACT</name>